<dbReference type="InterPro" id="IPR013780">
    <property type="entry name" value="Glyco_hydro_b"/>
</dbReference>
<dbReference type="Pfam" id="PF18206">
    <property type="entry name" value="Porphyrn_cat_1"/>
    <property type="match status" value="1"/>
</dbReference>
<dbReference type="InterPro" id="IPR041224">
    <property type="entry name" value="BPA_C"/>
</dbReference>
<dbReference type="Gene3D" id="3.20.20.80">
    <property type="entry name" value="Glycosidases"/>
    <property type="match status" value="1"/>
</dbReference>
<accession>A0AA37SV49</accession>
<dbReference type="Gene3D" id="2.60.120.1200">
    <property type="match status" value="1"/>
</dbReference>
<gene>
    <name evidence="2" type="ORF">GCM10007852_07450</name>
</gene>
<dbReference type="InterPro" id="IPR017853">
    <property type="entry name" value="GH"/>
</dbReference>
<evidence type="ECO:0000313" key="3">
    <source>
        <dbReference type="Proteomes" id="UP001156601"/>
    </source>
</evidence>
<organism evidence="2 3">
    <name type="scientific">Agaribacter marinus</name>
    <dbReference type="NCBI Taxonomy" id="1431249"/>
    <lineage>
        <taxon>Bacteria</taxon>
        <taxon>Pseudomonadati</taxon>
        <taxon>Pseudomonadota</taxon>
        <taxon>Gammaproteobacteria</taxon>
        <taxon>Alteromonadales</taxon>
        <taxon>Alteromonadaceae</taxon>
        <taxon>Agaribacter</taxon>
    </lineage>
</organism>
<dbReference type="Proteomes" id="UP001156601">
    <property type="component" value="Unassembled WGS sequence"/>
</dbReference>
<dbReference type="Pfam" id="PF02368">
    <property type="entry name" value="Big_2"/>
    <property type="match status" value="1"/>
</dbReference>
<dbReference type="SUPFAM" id="SSF49373">
    <property type="entry name" value="Invasin/intimin cell-adhesion fragments"/>
    <property type="match status" value="1"/>
</dbReference>
<dbReference type="Gene3D" id="2.60.120.260">
    <property type="entry name" value="Galactose-binding domain-like"/>
    <property type="match status" value="2"/>
</dbReference>
<dbReference type="InterPro" id="IPR008964">
    <property type="entry name" value="Invasin/intimin_cell_adhesion"/>
</dbReference>
<feature type="domain" description="BIG2" evidence="1">
    <location>
        <begin position="696"/>
        <end position="773"/>
    </location>
</feature>
<dbReference type="AlphaFoldDB" id="A0AA37SV49"/>
<reference evidence="2" key="2">
    <citation type="submission" date="2023-01" db="EMBL/GenBank/DDBJ databases">
        <title>Draft genome sequence of Agaribacter marinus strain NBRC 110023.</title>
        <authorList>
            <person name="Sun Q."/>
            <person name="Mori K."/>
        </authorList>
    </citation>
    <scope>NUCLEOTIDE SEQUENCE</scope>
    <source>
        <strain evidence="2">NBRC 110023</strain>
    </source>
</reference>
<dbReference type="EMBL" id="BSOT01000005">
    <property type="protein sequence ID" value="GLR69837.1"/>
    <property type="molecule type" value="Genomic_DNA"/>
</dbReference>
<sequence length="1225" mass="136188">MAGMPLTAFAESTSLTIDLSKQHYIGANSEIQRNKFFNLHTRPGDPGTAEIDLLYIKNELNAGFGRLFWGPMSVAGSVDYPSTEFAITNGPDNITNIESAWSYPYYSKRVVATEHPRTVMLEGNDPVKGARWAADYFEHYFNDETRPLFYEPMNEPFVHADDFVDGPWDPVANAAVQRQMTRWFDEIGREFDARGLETQVVGFSSAWPSFELNDFGHWESRQKMFMDNAGDNMDAFSFHLYDGVNVTGQDNIRSGSNADAIIDIIETYSHIKWGEVRPHALTEYGGIVQGFPDEYSPEKSSQELRSYNHILFSLLEREDRLLTSVPFITGAAQWYYQANNFNPYSATVFRPDPDKIIAGKVNGLLPTEKAKFFLLWSDVKGKRIVVDETDPDLVVQAFNYGDTVYLALNNFEDGEKVVNLDFIASSNVLESVRIKRLVVPENLAAIYTDETDDIAPTSLTMAAHETAVLAFKYSDNISQDEVVRTSSYYSDTYLQAIVADSTVQFNFTDVLTEQNSLSFADAMAATIPFDQSAVDAIASPNVKRYAAIMKSYDRSFARILAKYPDNWESSSDFLRLAARVERSSAAKEALQYHYSQHGYNDSDGIAMIKMGIARKHDKSKQPKLVFNGHTIGVPNDWKGYDQAPRDDFFGTIEVPVPAKFVKHNHNTVDITFSDTQGQVSSVILEVDVPEPIQHVAVDAVEMEKTYLSINKDKPFRLNATALPAAATNKFLLWSSSDASVATVNNDGIVTPVSPGDVSITATSYDGGHSGVTELTIRDQLTVRNTVVVTTDISEIDPTNALTLDLDYSTDIPRDVTFELRSPTNEWMGLARATVAEGDGTVQITLNFAEDLPSGNNYRLIAALRSVGGDWRTGVDSHVFNFNVRSPYTPPEPEEGNLFVDNGGFERGDLGDWTLTYGSTGLAKVKEEAARTGRFGVEFDATDGAIGIVMDQTVLPTDIMQPDKLYKLSFWLKRTTPSDQTSGPWAGGFTQFVNNTDGFKTSGQQWYGGTNVGEWFLVEKEFTGQDWPEVGTFIEINLRTAGNTWYADDFKLEDITPEPQAPENLLGENADFEYGNLDNWQMVFGSTGTIDVIADAAKDGNYGARLDTTDGRIGIFVDHTILPDDVMQAGKTYRLSFDMRRVSGTGWAGGFAHFTNNTGEYVRSPQGPWHGTTSVGEWIAVEKIIEGIVDWPESGTFIELNMVTQGDGHVWDIDNVVLNDISEIDE</sequence>
<dbReference type="SMART" id="SM00635">
    <property type="entry name" value="BID_2"/>
    <property type="match status" value="1"/>
</dbReference>
<dbReference type="Pfam" id="PF18040">
    <property type="entry name" value="BPA_C"/>
    <property type="match status" value="1"/>
</dbReference>
<protein>
    <recommendedName>
        <fullName evidence="1">BIG2 domain-containing protein</fullName>
    </recommendedName>
</protein>
<dbReference type="SUPFAM" id="SSF51445">
    <property type="entry name" value="(Trans)glycosidases"/>
    <property type="match status" value="1"/>
</dbReference>
<evidence type="ECO:0000259" key="1">
    <source>
        <dbReference type="SMART" id="SM00635"/>
    </source>
</evidence>
<dbReference type="CDD" id="cd21510">
    <property type="entry name" value="agarase_cat"/>
    <property type="match status" value="1"/>
</dbReference>
<keyword evidence="3" id="KW-1185">Reference proteome</keyword>
<dbReference type="InterPro" id="IPR040527">
    <property type="entry name" value="Beta-sand_Porphyrn"/>
</dbReference>
<evidence type="ECO:0000313" key="2">
    <source>
        <dbReference type="EMBL" id="GLR69837.1"/>
    </source>
</evidence>
<dbReference type="Gene3D" id="2.60.40.1180">
    <property type="entry name" value="Golgi alpha-mannosidase II"/>
    <property type="match status" value="1"/>
</dbReference>
<dbReference type="InterPro" id="IPR003343">
    <property type="entry name" value="Big_2"/>
</dbReference>
<proteinExistence type="predicted"/>
<reference evidence="2" key="1">
    <citation type="journal article" date="2014" name="Int. J. Syst. Evol. Microbiol.">
        <title>Complete genome sequence of Corynebacterium casei LMG S-19264T (=DSM 44701T), isolated from a smear-ripened cheese.</title>
        <authorList>
            <consortium name="US DOE Joint Genome Institute (JGI-PGF)"/>
            <person name="Walter F."/>
            <person name="Albersmeier A."/>
            <person name="Kalinowski J."/>
            <person name="Ruckert C."/>
        </authorList>
    </citation>
    <scope>NUCLEOTIDE SEQUENCE</scope>
    <source>
        <strain evidence="2">NBRC 110023</strain>
    </source>
</reference>
<comment type="caution">
    <text evidence="2">The sequence shown here is derived from an EMBL/GenBank/DDBJ whole genome shotgun (WGS) entry which is preliminary data.</text>
</comment>
<name>A0AA37SV49_9ALTE</name>
<dbReference type="Gene3D" id="2.60.40.1080">
    <property type="match status" value="1"/>
</dbReference>